<dbReference type="InterPro" id="IPR057135">
    <property type="entry name" value="At4g27190-like_LRR"/>
</dbReference>
<accession>A0A2K2C673</accession>
<proteinExistence type="predicted"/>
<dbReference type="SUPFAM" id="SSF52058">
    <property type="entry name" value="L domain-like"/>
    <property type="match status" value="1"/>
</dbReference>
<evidence type="ECO:0000256" key="1">
    <source>
        <dbReference type="ARBA" id="ARBA00022821"/>
    </source>
</evidence>
<dbReference type="InterPro" id="IPR032675">
    <property type="entry name" value="LRR_dom_sf"/>
</dbReference>
<protein>
    <recommendedName>
        <fullName evidence="3">Disease resistance protein At4g27190-like leucine-rich repeats domain-containing protein</fullName>
    </recommendedName>
</protein>
<dbReference type="PANTHER" id="PTHR33463">
    <property type="entry name" value="NB-ARC DOMAIN-CONTAINING PROTEIN-RELATED"/>
    <property type="match status" value="1"/>
</dbReference>
<evidence type="ECO:0000313" key="5">
    <source>
        <dbReference type="Proteomes" id="UP000006729"/>
    </source>
</evidence>
<gene>
    <name evidence="4" type="ORF">POPTR_001G305200</name>
</gene>
<dbReference type="Gene3D" id="3.80.10.10">
    <property type="entry name" value="Ribonuclease Inhibitor"/>
    <property type="match status" value="1"/>
</dbReference>
<dbReference type="Proteomes" id="UP000006729">
    <property type="component" value="Chromosome 1"/>
</dbReference>
<name>A0A2K2C673_POPTR</name>
<sequence>MRPFHDEQRHLKRRCAGHNMSPSLDRPMTMGEDTLERRCEGHDMSPRSDCPTTTGEDTLEKLGELDYIQFMEDSCRNRSVGLGNLRINRDVEFQVMFPDNIEELVIRYCNDASSLCDVSSPIKYAASLECLNIWDCNGMESSVSSSWLCPASLPLPSYNGIFSGLKELCWSIKNLFPLVLLPNLVNLEVISVSYCEKIEEIIGTRDEENSSSNDHSISEFVDLSKLRTLRLMDLPQLKSICCAKLACHSLEEIELRCCSELKRITICLQLLDNRQPSPHSLKKIKVYKKKWLESVVEWEHPNAKDVLRPFVILEVPWL</sequence>
<dbReference type="PANTHER" id="PTHR33463:SF187">
    <property type="entry name" value="AND NB-ARC DOMAIN DISEASE RESISTANCE PROTEIN, PUTATIVE-RELATED"/>
    <property type="match status" value="1"/>
</dbReference>
<dbReference type="InterPro" id="IPR050905">
    <property type="entry name" value="Plant_NBS-LRR"/>
</dbReference>
<keyword evidence="5" id="KW-1185">Reference proteome</keyword>
<reference evidence="4 5" key="1">
    <citation type="journal article" date="2006" name="Science">
        <title>The genome of black cottonwood, Populus trichocarpa (Torr. &amp; Gray).</title>
        <authorList>
            <person name="Tuskan G.A."/>
            <person name="Difazio S."/>
            <person name="Jansson S."/>
            <person name="Bohlmann J."/>
            <person name="Grigoriev I."/>
            <person name="Hellsten U."/>
            <person name="Putnam N."/>
            <person name="Ralph S."/>
            <person name="Rombauts S."/>
            <person name="Salamov A."/>
            <person name="Schein J."/>
            <person name="Sterck L."/>
            <person name="Aerts A."/>
            <person name="Bhalerao R.R."/>
            <person name="Bhalerao R.P."/>
            <person name="Blaudez D."/>
            <person name="Boerjan W."/>
            <person name="Brun A."/>
            <person name="Brunner A."/>
            <person name="Busov V."/>
            <person name="Campbell M."/>
            <person name="Carlson J."/>
            <person name="Chalot M."/>
            <person name="Chapman J."/>
            <person name="Chen G.L."/>
            <person name="Cooper D."/>
            <person name="Coutinho P.M."/>
            <person name="Couturier J."/>
            <person name="Covert S."/>
            <person name="Cronk Q."/>
            <person name="Cunningham R."/>
            <person name="Davis J."/>
            <person name="Degroeve S."/>
            <person name="Dejardin A."/>
            <person name="Depamphilis C."/>
            <person name="Detter J."/>
            <person name="Dirks B."/>
            <person name="Dubchak I."/>
            <person name="Duplessis S."/>
            <person name="Ehlting J."/>
            <person name="Ellis B."/>
            <person name="Gendler K."/>
            <person name="Goodstein D."/>
            <person name="Gribskov M."/>
            <person name="Grimwood J."/>
            <person name="Groover A."/>
            <person name="Gunter L."/>
            <person name="Hamberger B."/>
            <person name="Heinze B."/>
            <person name="Helariutta Y."/>
            <person name="Henrissat B."/>
            <person name="Holligan D."/>
            <person name="Holt R."/>
            <person name="Huang W."/>
            <person name="Islam-Faridi N."/>
            <person name="Jones S."/>
            <person name="Jones-Rhoades M."/>
            <person name="Jorgensen R."/>
            <person name="Joshi C."/>
            <person name="Kangasjarvi J."/>
            <person name="Karlsson J."/>
            <person name="Kelleher C."/>
            <person name="Kirkpatrick R."/>
            <person name="Kirst M."/>
            <person name="Kohler A."/>
            <person name="Kalluri U."/>
            <person name="Larimer F."/>
            <person name="Leebens-Mack J."/>
            <person name="Leple J.C."/>
            <person name="Locascio P."/>
            <person name="Lou Y."/>
            <person name="Lucas S."/>
            <person name="Martin F."/>
            <person name="Montanini B."/>
            <person name="Napoli C."/>
            <person name="Nelson D.R."/>
            <person name="Nelson C."/>
            <person name="Nieminen K."/>
            <person name="Nilsson O."/>
            <person name="Pereda V."/>
            <person name="Peter G."/>
            <person name="Philippe R."/>
            <person name="Pilate G."/>
            <person name="Poliakov A."/>
            <person name="Razumovskaya J."/>
            <person name="Richardson P."/>
            <person name="Rinaldi C."/>
            <person name="Ritland K."/>
            <person name="Rouze P."/>
            <person name="Ryaboy D."/>
            <person name="Schmutz J."/>
            <person name="Schrader J."/>
            <person name="Segerman B."/>
            <person name="Shin H."/>
            <person name="Siddiqui A."/>
            <person name="Sterky F."/>
            <person name="Terry A."/>
            <person name="Tsai C.J."/>
            <person name="Uberbacher E."/>
            <person name="Unneberg P."/>
            <person name="Vahala J."/>
            <person name="Wall K."/>
            <person name="Wessler S."/>
            <person name="Yang G."/>
            <person name="Yin T."/>
            <person name="Douglas C."/>
            <person name="Marra M."/>
            <person name="Sandberg G."/>
            <person name="Van de Peer Y."/>
            <person name="Rokhsar D."/>
        </authorList>
    </citation>
    <scope>NUCLEOTIDE SEQUENCE [LARGE SCALE GENOMIC DNA]</scope>
    <source>
        <strain evidence="5">cv. Nisqually</strain>
    </source>
</reference>
<dbReference type="Pfam" id="PF23247">
    <property type="entry name" value="LRR_RPS2"/>
    <property type="match status" value="1"/>
</dbReference>
<evidence type="ECO:0000313" key="4">
    <source>
        <dbReference type="EMBL" id="PNT57521.1"/>
    </source>
</evidence>
<dbReference type="EMBL" id="CM009290">
    <property type="protein sequence ID" value="PNT57521.1"/>
    <property type="molecule type" value="Genomic_DNA"/>
</dbReference>
<keyword evidence="1" id="KW-0611">Plant defense</keyword>
<evidence type="ECO:0000256" key="2">
    <source>
        <dbReference type="SAM" id="MobiDB-lite"/>
    </source>
</evidence>
<feature type="domain" description="Disease resistance protein At4g27190-like leucine-rich repeats" evidence="3">
    <location>
        <begin position="163"/>
        <end position="264"/>
    </location>
</feature>
<feature type="region of interest" description="Disordered" evidence="2">
    <location>
        <begin position="1"/>
        <end position="29"/>
    </location>
</feature>
<organism evidence="4 5">
    <name type="scientific">Populus trichocarpa</name>
    <name type="common">Western balsam poplar</name>
    <name type="synonym">Populus balsamifera subsp. trichocarpa</name>
    <dbReference type="NCBI Taxonomy" id="3694"/>
    <lineage>
        <taxon>Eukaryota</taxon>
        <taxon>Viridiplantae</taxon>
        <taxon>Streptophyta</taxon>
        <taxon>Embryophyta</taxon>
        <taxon>Tracheophyta</taxon>
        <taxon>Spermatophyta</taxon>
        <taxon>Magnoliopsida</taxon>
        <taxon>eudicotyledons</taxon>
        <taxon>Gunneridae</taxon>
        <taxon>Pentapetalae</taxon>
        <taxon>rosids</taxon>
        <taxon>fabids</taxon>
        <taxon>Malpighiales</taxon>
        <taxon>Salicaceae</taxon>
        <taxon>Saliceae</taxon>
        <taxon>Populus</taxon>
    </lineage>
</organism>
<dbReference type="InParanoid" id="A0A2K2C673"/>
<dbReference type="AlphaFoldDB" id="A0A2K2C673"/>
<evidence type="ECO:0000259" key="3">
    <source>
        <dbReference type="Pfam" id="PF23247"/>
    </source>
</evidence>